<feature type="region of interest" description="Disordered" evidence="4">
    <location>
        <begin position="404"/>
        <end position="443"/>
    </location>
</feature>
<evidence type="ECO:0000256" key="4">
    <source>
        <dbReference type="SAM" id="MobiDB-lite"/>
    </source>
</evidence>
<reference evidence="6" key="1">
    <citation type="submission" date="2019-09" db="EMBL/GenBank/DDBJ databases">
        <title>Characterisation of the sponge microbiome using genome-centric metagenomics.</title>
        <authorList>
            <person name="Engelberts J.P."/>
            <person name="Robbins S.J."/>
            <person name="De Goeij J.M."/>
            <person name="Aranda M."/>
            <person name="Bell S.C."/>
            <person name="Webster N.S."/>
        </authorList>
    </citation>
    <scope>NUCLEOTIDE SEQUENCE</scope>
    <source>
        <strain evidence="6">SB0676_bin_10</strain>
    </source>
</reference>
<feature type="non-terminal residue" evidence="6">
    <location>
        <position position="509"/>
    </location>
</feature>
<comment type="caution">
    <text evidence="6">The sequence shown here is derived from an EMBL/GenBank/DDBJ whole genome shotgun (WGS) entry which is preliminary data.</text>
</comment>
<dbReference type="GO" id="GO:0016020">
    <property type="term" value="C:membrane"/>
    <property type="evidence" value="ECO:0007669"/>
    <property type="project" value="InterPro"/>
</dbReference>
<name>A0A6B1FFJ9_9SYNE</name>
<accession>A0A6B1FFJ9</accession>
<organism evidence="6">
    <name type="scientific">Synechococcus sp. SB0676_bin_10</name>
    <dbReference type="NCBI Taxonomy" id="2604869"/>
    <lineage>
        <taxon>Bacteria</taxon>
        <taxon>Bacillati</taxon>
        <taxon>Cyanobacteriota</taxon>
        <taxon>Cyanophyceae</taxon>
        <taxon>Synechococcales</taxon>
        <taxon>Synechococcaceae</taxon>
        <taxon>Synechococcus</taxon>
    </lineage>
</organism>
<feature type="compositionally biased region" description="Polar residues" evidence="4">
    <location>
        <begin position="404"/>
        <end position="429"/>
    </location>
</feature>
<sequence>MGEQRSAMITVLDNDGPMPVVSFARSSQIVGEDVGAFDVAVNLSPAPKTPFTLKYGLTGTATHGTDYNIGGTDAAGTVSVLAGATKVNIPVSVIDNDAQEGDKTIVLTLTEDTPYKVAGSKSATISVIDDDKSAAVAVELSIPKATVKENEPDKTGQIRLALSRGLVSGEALAVPLEFTGGAPGSEFTLSLEGSPAGVSFDSTGSTVTFTGPSVGKTATVATLSLAPVKDADNEHKTVTVSIPARITGTGLAGEVTGSRRGSSRIHILEPFPLVTVTSNTVGAAVPEGTPVEFTLNFDPPPRERTYITFHIETPKNNYMIQGYIWAGAGTTSTIISAKTPGLKIGIVGPREKKFQYPPIPRSDYEGIMNSEEDVHDPDGEHEWKITLRRQKGFNRYGTYRLGTPSSATMKVTDNAGPVQNNDDPAQQNAEPVPPELSLSSGVGGTEGAEVLFMLSVNPAPPAPLAVALTVSQEGDHVVAAALGRRTVTVPTSGSVTVSIPTVDDEVEEA</sequence>
<keyword evidence="3" id="KW-0106">Calcium</keyword>
<dbReference type="InterPro" id="IPR038081">
    <property type="entry name" value="CalX-like_sf"/>
</dbReference>
<protein>
    <recommendedName>
        <fullName evidence="5">Calx-beta domain-containing protein</fullName>
    </recommendedName>
</protein>
<dbReference type="SMART" id="SM00237">
    <property type="entry name" value="Calx_beta"/>
    <property type="match status" value="1"/>
</dbReference>
<gene>
    <name evidence="6" type="ORF">F4162_08740</name>
</gene>
<dbReference type="Pfam" id="PF03160">
    <property type="entry name" value="Calx-beta"/>
    <property type="match status" value="1"/>
</dbReference>
<evidence type="ECO:0000256" key="3">
    <source>
        <dbReference type="ARBA" id="ARBA00022837"/>
    </source>
</evidence>
<proteinExistence type="predicted"/>
<keyword evidence="1" id="KW-0732">Signal</keyword>
<evidence type="ECO:0000259" key="5">
    <source>
        <dbReference type="SMART" id="SM00237"/>
    </source>
</evidence>
<dbReference type="InterPro" id="IPR003644">
    <property type="entry name" value="Calx_beta"/>
</dbReference>
<dbReference type="AlphaFoldDB" id="A0A6B1FFJ9"/>
<evidence type="ECO:0000256" key="2">
    <source>
        <dbReference type="ARBA" id="ARBA00022737"/>
    </source>
</evidence>
<dbReference type="EMBL" id="VYDO01000276">
    <property type="protein sequence ID" value="MYG39022.1"/>
    <property type="molecule type" value="Genomic_DNA"/>
</dbReference>
<keyword evidence="2" id="KW-0677">Repeat</keyword>
<feature type="domain" description="Calx-beta" evidence="5">
    <location>
        <begin position="7"/>
        <end position="110"/>
    </location>
</feature>
<dbReference type="Gene3D" id="2.60.40.2030">
    <property type="match status" value="1"/>
</dbReference>
<evidence type="ECO:0000313" key="6">
    <source>
        <dbReference type="EMBL" id="MYG39022.1"/>
    </source>
</evidence>
<dbReference type="SUPFAM" id="SSF141072">
    <property type="entry name" value="CalX-like"/>
    <property type="match status" value="1"/>
</dbReference>
<evidence type="ECO:0000256" key="1">
    <source>
        <dbReference type="ARBA" id="ARBA00022729"/>
    </source>
</evidence>
<dbReference type="GO" id="GO:0007154">
    <property type="term" value="P:cell communication"/>
    <property type="evidence" value="ECO:0007669"/>
    <property type="project" value="InterPro"/>
</dbReference>